<dbReference type="Gene3D" id="3.40.50.2300">
    <property type="match status" value="1"/>
</dbReference>
<dbReference type="PANTHER" id="PTHR43367">
    <property type="match status" value="1"/>
</dbReference>
<name>A0A8S0WNY2_9GAMM</name>
<proteinExistence type="predicted"/>
<dbReference type="SUPFAM" id="SSF52172">
    <property type="entry name" value="CheY-like"/>
    <property type="match status" value="1"/>
</dbReference>
<keyword evidence="6" id="KW-1185">Reference proteome</keyword>
<dbReference type="Pfam" id="PF00072">
    <property type="entry name" value="Response_reg"/>
    <property type="match status" value="1"/>
</dbReference>
<dbReference type="InterPro" id="IPR001789">
    <property type="entry name" value="Sig_transdc_resp-reg_receiver"/>
</dbReference>
<evidence type="ECO:0000256" key="2">
    <source>
        <dbReference type="SAM" id="Coils"/>
    </source>
</evidence>
<dbReference type="EMBL" id="CADCXN010000054">
    <property type="protein sequence ID" value="CAA9890655.1"/>
    <property type="molecule type" value="Genomic_DNA"/>
</dbReference>
<dbReference type="InterPro" id="IPR008327">
    <property type="entry name" value="Sig_transdc_resp-reg_antiterm"/>
</dbReference>
<dbReference type="PANTHER" id="PTHR43367:SF1">
    <property type="entry name" value="TWO-COMPONENT RESPONSE REGULATOR-LIKE APRR6-RELATED"/>
    <property type="match status" value="1"/>
</dbReference>
<dbReference type="Pfam" id="PF03861">
    <property type="entry name" value="ANTAR"/>
    <property type="match status" value="1"/>
</dbReference>
<dbReference type="AlphaFoldDB" id="A0A8S0WNY2"/>
<evidence type="ECO:0000313" key="6">
    <source>
        <dbReference type="Proteomes" id="UP000494216"/>
    </source>
</evidence>
<organism evidence="5 6">
    <name type="scientific">Candidatus Methylobacter favarea</name>
    <dbReference type="NCBI Taxonomy" id="2707345"/>
    <lineage>
        <taxon>Bacteria</taxon>
        <taxon>Pseudomonadati</taxon>
        <taxon>Pseudomonadota</taxon>
        <taxon>Gammaproteobacteria</taxon>
        <taxon>Methylococcales</taxon>
        <taxon>Methylococcaceae</taxon>
        <taxon>Methylobacter</taxon>
    </lineage>
</organism>
<evidence type="ECO:0000256" key="1">
    <source>
        <dbReference type="PROSITE-ProRule" id="PRU00169"/>
    </source>
</evidence>
<protein>
    <submittedName>
        <fullName evidence="5">Response regulator NasT</fullName>
    </submittedName>
</protein>
<dbReference type="InterPro" id="IPR036388">
    <property type="entry name" value="WH-like_DNA-bd_sf"/>
</dbReference>
<dbReference type="Proteomes" id="UP000494216">
    <property type="component" value="Unassembled WGS sequence"/>
</dbReference>
<feature type="domain" description="ANTAR" evidence="4">
    <location>
        <begin position="123"/>
        <end position="184"/>
    </location>
</feature>
<dbReference type="SMART" id="SM00448">
    <property type="entry name" value="REC"/>
    <property type="match status" value="1"/>
</dbReference>
<dbReference type="Gene3D" id="1.10.10.10">
    <property type="entry name" value="Winged helix-like DNA-binding domain superfamily/Winged helix DNA-binding domain"/>
    <property type="match status" value="1"/>
</dbReference>
<evidence type="ECO:0000313" key="5">
    <source>
        <dbReference type="EMBL" id="CAA9890655.1"/>
    </source>
</evidence>
<feature type="domain" description="Response regulatory" evidence="3">
    <location>
        <begin position="5"/>
        <end position="117"/>
    </location>
</feature>
<dbReference type="GO" id="GO:0003723">
    <property type="term" value="F:RNA binding"/>
    <property type="evidence" value="ECO:0007669"/>
    <property type="project" value="InterPro"/>
</dbReference>
<dbReference type="GO" id="GO:0000160">
    <property type="term" value="P:phosphorelay signal transduction system"/>
    <property type="evidence" value="ECO:0007669"/>
    <property type="project" value="InterPro"/>
</dbReference>
<accession>A0A8S0WNY2</accession>
<comment type="caution">
    <text evidence="5">The sequence shown here is derived from an EMBL/GenBank/DDBJ whole genome shotgun (WGS) entry which is preliminary data.</text>
</comment>
<sequence>MNMMNVLLIEDNPDNALLENNLKKRGFKVLKTRHNAMFLTLIKEIKPDVVIFNLETPSEKILTDLHSLNHQWALPVIMFARDDNIDTINQAIKAEVSAFIVEGDENNRINSIIKVASASFRHQQLLKNELEEVRAKLENRKQVDQAKAILIKTQNFTEDQAYHKLRKLAMDRNITLSEMAKNVIAMAELLK</sequence>
<dbReference type="InterPro" id="IPR011006">
    <property type="entry name" value="CheY-like_superfamily"/>
</dbReference>
<evidence type="ECO:0000259" key="4">
    <source>
        <dbReference type="PROSITE" id="PS50921"/>
    </source>
</evidence>
<dbReference type="PROSITE" id="PS50110">
    <property type="entry name" value="RESPONSE_REGULATORY"/>
    <property type="match status" value="1"/>
</dbReference>
<dbReference type="PROSITE" id="PS50921">
    <property type="entry name" value="ANTAR"/>
    <property type="match status" value="1"/>
</dbReference>
<dbReference type="RefSeq" id="WP_246246940.1">
    <property type="nucleotide sequence ID" value="NZ_CADCXN010000054.1"/>
</dbReference>
<dbReference type="SMART" id="SM01012">
    <property type="entry name" value="ANTAR"/>
    <property type="match status" value="1"/>
</dbReference>
<comment type="caution">
    <text evidence="1">Lacks conserved residue(s) required for the propagation of feature annotation.</text>
</comment>
<dbReference type="PIRSF" id="PIRSF036382">
    <property type="entry name" value="RR_antiterm"/>
    <property type="match status" value="1"/>
</dbReference>
<reference evidence="5 6" key="1">
    <citation type="submission" date="2020-02" db="EMBL/GenBank/DDBJ databases">
        <authorList>
            <person name="Hogendoorn C."/>
        </authorList>
    </citation>
    <scope>NUCLEOTIDE SEQUENCE [LARGE SCALE GENOMIC DNA]</scope>
    <source>
        <strain evidence="5">METHB21</strain>
    </source>
</reference>
<dbReference type="InterPro" id="IPR005561">
    <property type="entry name" value="ANTAR"/>
</dbReference>
<evidence type="ECO:0000259" key="3">
    <source>
        <dbReference type="PROSITE" id="PS50110"/>
    </source>
</evidence>
<feature type="coiled-coil region" evidence="2">
    <location>
        <begin position="120"/>
        <end position="147"/>
    </location>
</feature>
<gene>
    <name evidence="5" type="ORF">METHB2_260034</name>
</gene>
<keyword evidence="2" id="KW-0175">Coiled coil</keyword>